<sequence length="340" mass="38802">MKTDQLDKIIQNLRRNKHVLGATFQLSLNNEIHNFSFGNLNEKSRFYVASINKLVTAVLILRLVREEKLHLDDLLCNLLPENYWEGLHTWKGTDYSKSITLKHLLSQSSGLPCYLVDKMPDGSRAMDLFLKGNDQSWPMEKVIQAAKLIKAKFPPGTKGKAHYGELNYRLLDEILLAKTGKQIDELGEAVFQELGMLQTAFLHKIDTQEYVPIISKYGVLSIEKYAESTRHEIISTSGDLMLFLKAYFEGAFYPKEKLASLQIWNRIFFPFKYGIGIQQFYIPWFFSPFKKIPPLIGHCGSVGSVAFFIPEKNAFVTGTVNLAGQPQLVFQTLIKMLNKI</sequence>
<dbReference type="InterPro" id="IPR050789">
    <property type="entry name" value="Diverse_Enzym_Activities"/>
</dbReference>
<keyword evidence="4" id="KW-1185">Reference proteome</keyword>
<dbReference type="EC" id="3.-.-.-" evidence="3"/>
<reference evidence="3 4" key="1">
    <citation type="submission" date="2024-09" db="EMBL/GenBank/DDBJ databases">
        <authorList>
            <person name="Sun Q."/>
            <person name="Mori K."/>
        </authorList>
    </citation>
    <scope>NUCLEOTIDE SEQUENCE [LARGE SCALE GENOMIC DNA]</scope>
    <source>
        <strain evidence="3 4">CCM 7650</strain>
    </source>
</reference>
<organism evidence="3 4">
    <name type="scientific">Fontibacter flavus</name>
    <dbReference type="NCBI Taxonomy" id="654838"/>
    <lineage>
        <taxon>Bacteria</taxon>
        <taxon>Pseudomonadati</taxon>
        <taxon>Bacteroidota</taxon>
        <taxon>Cytophagia</taxon>
        <taxon>Cytophagales</taxon>
        <taxon>Cyclobacteriaceae</taxon>
        <taxon>Fontibacter</taxon>
    </lineage>
</organism>
<dbReference type="InterPro" id="IPR012338">
    <property type="entry name" value="Beta-lactam/transpept-like"/>
</dbReference>
<protein>
    <submittedName>
        <fullName evidence="3">Serine hydrolase domain-containing protein</fullName>
        <ecNumber evidence="3">3.-.-.-</ecNumber>
    </submittedName>
</protein>
<dbReference type="PANTHER" id="PTHR43283">
    <property type="entry name" value="BETA-LACTAMASE-RELATED"/>
    <property type="match status" value="1"/>
</dbReference>
<evidence type="ECO:0000313" key="3">
    <source>
        <dbReference type="EMBL" id="MFC0263158.1"/>
    </source>
</evidence>
<dbReference type="InterPro" id="IPR001466">
    <property type="entry name" value="Beta-lactam-related"/>
</dbReference>
<dbReference type="GO" id="GO:0016787">
    <property type="term" value="F:hydrolase activity"/>
    <property type="evidence" value="ECO:0007669"/>
    <property type="project" value="UniProtKB-KW"/>
</dbReference>
<dbReference type="Gene3D" id="3.40.710.10">
    <property type="entry name" value="DD-peptidase/beta-lactamase superfamily"/>
    <property type="match status" value="1"/>
</dbReference>
<evidence type="ECO:0000313" key="4">
    <source>
        <dbReference type="Proteomes" id="UP001589797"/>
    </source>
</evidence>
<comment type="caution">
    <text evidence="3">The sequence shown here is derived from an EMBL/GenBank/DDBJ whole genome shotgun (WGS) entry which is preliminary data.</text>
</comment>
<proteinExistence type="predicted"/>
<dbReference type="SUPFAM" id="SSF56601">
    <property type="entry name" value="beta-lactamase/transpeptidase-like"/>
    <property type="match status" value="1"/>
</dbReference>
<dbReference type="RefSeq" id="WP_382387626.1">
    <property type="nucleotide sequence ID" value="NZ_JBHLWI010000029.1"/>
</dbReference>
<gene>
    <name evidence="3" type="ORF">ACFFIP_10730</name>
</gene>
<dbReference type="Proteomes" id="UP001589797">
    <property type="component" value="Unassembled WGS sequence"/>
</dbReference>
<keyword evidence="1 3" id="KW-0378">Hydrolase</keyword>
<dbReference type="PANTHER" id="PTHR43283:SF11">
    <property type="entry name" value="BETA-LACTAMASE-RELATED DOMAIN-CONTAINING PROTEIN"/>
    <property type="match status" value="1"/>
</dbReference>
<dbReference type="EMBL" id="JBHLWI010000029">
    <property type="protein sequence ID" value="MFC0263158.1"/>
    <property type="molecule type" value="Genomic_DNA"/>
</dbReference>
<dbReference type="Pfam" id="PF00144">
    <property type="entry name" value="Beta-lactamase"/>
    <property type="match status" value="1"/>
</dbReference>
<accession>A0ABV6FTJ5</accession>
<feature type="domain" description="Beta-lactamase-related" evidence="2">
    <location>
        <begin position="6"/>
        <end position="325"/>
    </location>
</feature>
<name>A0ABV6FTJ5_9BACT</name>
<evidence type="ECO:0000256" key="1">
    <source>
        <dbReference type="ARBA" id="ARBA00022801"/>
    </source>
</evidence>
<evidence type="ECO:0000259" key="2">
    <source>
        <dbReference type="Pfam" id="PF00144"/>
    </source>
</evidence>